<dbReference type="Proteomes" id="UP001165960">
    <property type="component" value="Unassembled WGS sequence"/>
</dbReference>
<evidence type="ECO:0000313" key="1">
    <source>
        <dbReference type="EMBL" id="KAJ9077177.1"/>
    </source>
</evidence>
<sequence>MSEPLDNLCLRPGLGKAGRPSQVFTNYFPIIYDKPATIHHYAVTILPDVPSGVNKHVFAMFQQQYQKDNKVLGSIFLVYDGAKNAFAPRLLPFGTQFTAEIVLPERGRVSKNGQSSRIFTLKMSRVNEIKVDIQDMYQRNTKGLTALMAFNILFLHLPSNDFIQIKESLFTNEGAQCISGGLEIWPGFFRSVLACTDGLMLNVDTTVCVFYRSGSLLDLLVAFIGLRSREELRDPRFKHHVKHIQKFLNNVKIELSHRGEVSRAYKILGLTPKGADETKFLFVEDGVERETMSVATYFSQKHGINLEFPMLPCVEIKKGVAIPMELCNVVSGQRYPRKLDELQTADMIRFTCTKPTIRAEKILKGIRVMDYAKSEGLAQFGLQLVPTLKTVSSRLLSPPAVLYHPTSRKKIIRPNDGAWSLNEVRMFDAKELHNWAVIVFAAENAVRRPAVESFVKLQISIAHEKGLSVSPTPDIFYASPNPATLEKSLNDIFVTVGNKKRAKPQLFMCILKERSNPLYGGIKSICELKLGLPTQCLMANKIIPAKPQYCANVVLKLNAKLDGINSSVNPEELGQLKASSTILIGADVSHPSPGSHYGSVAAAVGSTDYTACRYSSSTRLQNSRVEIIEDLQAMIVELLKGFYRTVKDKPKQIIYFRDGVSEGQFSQVLLHEMGAIKKACASLEQGYCPKVTFVVVQKRHHTRFFPKPADADRSGNCKAGTVVDTGICHPFYFDFFLQPHGGLQGTSRPAHYHVLVDEIRFTVDSLQSLCNNLSYLFNRATRAVSLVPPVYYAHLAADRARHHFQVIEGAESSSNSTCNEARTIHQSMTNCMYYV</sequence>
<comment type="caution">
    <text evidence="1">The sequence shown here is derived from an EMBL/GenBank/DDBJ whole genome shotgun (WGS) entry which is preliminary data.</text>
</comment>
<reference evidence="1" key="1">
    <citation type="submission" date="2022-04" db="EMBL/GenBank/DDBJ databases">
        <title>Genome of the entomopathogenic fungus Entomophthora muscae.</title>
        <authorList>
            <person name="Elya C."/>
            <person name="Lovett B.R."/>
            <person name="Lee E."/>
            <person name="Macias A.M."/>
            <person name="Hajek A.E."/>
            <person name="De Bivort B.L."/>
            <person name="Kasson M.T."/>
            <person name="De Fine Licht H.H."/>
            <person name="Stajich J.E."/>
        </authorList>
    </citation>
    <scope>NUCLEOTIDE SEQUENCE</scope>
    <source>
        <strain evidence="1">Berkeley</strain>
    </source>
</reference>
<gene>
    <name evidence="1" type="ORF">DSO57_1019171</name>
</gene>
<evidence type="ECO:0000313" key="2">
    <source>
        <dbReference type="Proteomes" id="UP001165960"/>
    </source>
</evidence>
<accession>A0ACC2TSI9</accession>
<keyword evidence="2" id="KW-1185">Reference proteome</keyword>
<organism evidence="1 2">
    <name type="scientific">Entomophthora muscae</name>
    <dbReference type="NCBI Taxonomy" id="34485"/>
    <lineage>
        <taxon>Eukaryota</taxon>
        <taxon>Fungi</taxon>
        <taxon>Fungi incertae sedis</taxon>
        <taxon>Zoopagomycota</taxon>
        <taxon>Entomophthoromycotina</taxon>
        <taxon>Entomophthoromycetes</taxon>
        <taxon>Entomophthorales</taxon>
        <taxon>Entomophthoraceae</taxon>
        <taxon>Entomophthora</taxon>
    </lineage>
</organism>
<proteinExistence type="predicted"/>
<protein>
    <submittedName>
        <fullName evidence="1">Uncharacterized protein</fullName>
    </submittedName>
</protein>
<name>A0ACC2TSI9_9FUNG</name>
<dbReference type="EMBL" id="QTSX02002215">
    <property type="protein sequence ID" value="KAJ9077177.1"/>
    <property type="molecule type" value="Genomic_DNA"/>
</dbReference>